<evidence type="ECO:0000256" key="4">
    <source>
        <dbReference type="ARBA" id="ARBA00022692"/>
    </source>
</evidence>
<feature type="transmembrane region" description="Helical" evidence="7">
    <location>
        <begin position="105"/>
        <end position="121"/>
    </location>
</feature>
<evidence type="ECO:0000259" key="8">
    <source>
        <dbReference type="PROSITE" id="PS50928"/>
    </source>
</evidence>
<keyword evidence="4 7" id="KW-0812">Transmembrane</keyword>
<feature type="domain" description="ABC transmembrane type-1" evidence="8">
    <location>
        <begin position="75"/>
        <end position="272"/>
    </location>
</feature>
<dbReference type="RefSeq" id="WP_117419613.1">
    <property type="nucleotide sequence ID" value="NZ_QOHO01000098.1"/>
</dbReference>
<sequence length="288" mass="32026">MSELKSKADRRFQLFWNTFFIVISIVALIPIIRVVSMSLSSKDAILGGKVFLYPVQFTAEAYGRAFHSGSFVSSFIYSVFLMLGSTVVCIIMTVLAAYPLSKRNLKGGAVIMTMFVLTMYLDPGIIPKYLNVKDLKLIDTVWALIIPEALSAYNMIIMCTAFKGLDSSLYEAAKIDGCNEIQTLFKVALPLVYPTLATLALFYAVGRWNRLSDVLYYVNSSKLYTVQMVLKQLIEAVKLTQEEGIQSQLVADNIKSASIVISMTPMVIAYPFIQKYFTKGIMLGAVKG</sequence>
<dbReference type="AlphaFoldDB" id="A0A3E2N5F6"/>
<proteinExistence type="inferred from homology"/>
<dbReference type="PANTHER" id="PTHR43744">
    <property type="entry name" value="ABC TRANSPORTER PERMEASE PROTEIN MG189-RELATED-RELATED"/>
    <property type="match status" value="1"/>
</dbReference>
<evidence type="ECO:0000313" key="9">
    <source>
        <dbReference type="EMBL" id="RFZ76233.1"/>
    </source>
</evidence>
<evidence type="ECO:0000256" key="3">
    <source>
        <dbReference type="ARBA" id="ARBA00022475"/>
    </source>
</evidence>
<accession>A0A3E2N5F6</accession>
<dbReference type="OrthoDB" id="157184at2"/>
<dbReference type="EMBL" id="QOHO01000098">
    <property type="protein sequence ID" value="RFZ76233.1"/>
    <property type="molecule type" value="Genomic_DNA"/>
</dbReference>
<evidence type="ECO:0000256" key="6">
    <source>
        <dbReference type="ARBA" id="ARBA00023136"/>
    </source>
</evidence>
<dbReference type="InterPro" id="IPR000515">
    <property type="entry name" value="MetI-like"/>
</dbReference>
<dbReference type="Pfam" id="PF00528">
    <property type="entry name" value="BPD_transp_1"/>
    <property type="match status" value="1"/>
</dbReference>
<keyword evidence="2 7" id="KW-0813">Transport</keyword>
<reference evidence="9 10" key="1">
    <citation type="submission" date="2018-07" db="EMBL/GenBank/DDBJ databases">
        <title>New species, Clostridium PI-S10-A1B.</title>
        <authorList>
            <person name="Krishna G."/>
            <person name="Summeta K."/>
            <person name="Shikha S."/>
            <person name="Prabhu P.B."/>
            <person name="Suresh K."/>
        </authorList>
    </citation>
    <scope>NUCLEOTIDE SEQUENCE [LARGE SCALE GENOMIC DNA]</scope>
    <source>
        <strain evidence="9 10">PI-S10-A1B</strain>
    </source>
</reference>
<keyword evidence="6 7" id="KW-0472">Membrane</keyword>
<dbReference type="InterPro" id="IPR035906">
    <property type="entry name" value="MetI-like_sf"/>
</dbReference>
<dbReference type="GO" id="GO:0055085">
    <property type="term" value="P:transmembrane transport"/>
    <property type="evidence" value="ECO:0007669"/>
    <property type="project" value="InterPro"/>
</dbReference>
<dbReference type="PANTHER" id="PTHR43744:SF9">
    <property type="entry name" value="POLYGALACTURONAN_RHAMNOGALACTURONAN TRANSPORT SYSTEM PERMEASE PROTEIN YTCP"/>
    <property type="match status" value="1"/>
</dbReference>
<evidence type="ECO:0000256" key="2">
    <source>
        <dbReference type="ARBA" id="ARBA00022448"/>
    </source>
</evidence>
<gene>
    <name evidence="9" type="ORF">DS742_24785</name>
</gene>
<keyword evidence="3" id="KW-1003">Cell membrane</keyword>
<comment type="caution">
    <text evidence="9">The sequence shown here is derived from an EMBL/GenBank/DDBJ whole genome shotgun (WGS) entry which is preliminary data.</text>
</comment>
<comment type="similarity">
    <text evidence="7">Belongs to the binding-protein-dependent transport system permease family.</text>
</comment>
<organism evidence="9 10">
    <name type="scientific">Lacrimispora amygdalina</name>
    <dbReference type="NCBI Taxonomy" id="253257"/>
    <lineage>
        <taxon>Bacteria</taxon>
        <taxon>Bacillati</taxon>
        <taxon>Bacillota</taxon>
        <taxon>Clostridia</taxon>
        <taxon>Lachnospirales</taxon>
        <taxon>Lachnospiraceae</taxon>
        <taxon>Lacrimispora</taxon>
    </lineage>
</organism>
<feature type="transmembrane region" description="Helical" evidence="7">
    <location>
        <begin position="141"/>
        <end position="162"/>
    </location>
</feature>
<dbReference type="GO" id="GO:0005886">
    <property type="term" value="C:plasma membrane"/>
    <property type="evidence" value="ECO:0007669"/>
    <property type="project" value="UniProtKB-SubCell"/>
</dbReference>
<keyword evidence="5 7" id="KW-1133">Transmembrane helix</keyword>
<dbReference type="PROSITE" id="PS50928">
    <property type="entry name" value="ABC_TM1"/>
    <property type="match status" value="1"/>
</dbReference>
<name>A0A3E2N5F6_9FIRM</name>
<protein>
    <submittedName>
        <fullName evidence="9">Carbohydrate ABC transporter permease</fullName>
    </submittedName>
</protein>
<evidence type="ECO:0000256" key="5">
    <source>
        <dbReference type="ARBA" id="ARBA00022989"/>
    </source>
</evidence>
<evidence type="ECO:0000313" key="10">
    <source>
        <dbReference type="Proteomes" id="UP000260680"/>
    </source>
</evidence>
<dbReference type="SUPFAM" id="SSF161098">
    <property type="entry name" value="MetI-like"/>
    <property type="match status" value="1"/>
</dbReference>
<dbReference type="CDD" id="cd06261">
    <property type="entry name" value="TM_PBP2"/>
    <property type="match status" value="1"/>
</dbReference>
<feature type="transmembrane region" description="Helical" evidence="7">
    <location>
        <begin position="254"/>
        <end position="273"/>
    </location>
</feature>
<dbReference type="Gene3D" id="1.10.3720.10">
    <property type="entry name" value="MetI-like"/>
    <property type="match status" value="1"/>
</dbReference>
<comment type="subcellular location">
    <subcellularLocation>
        <location evidence="1 7">Cell membrane</location>
        <topology evidence="1 7">Multi-pass membrane protein</topology>
    </subcellularLocation>
</comment>
<evidence type="ECO:0000256" key="7">
    <source>
        <dbReference type="RuleBase" id="RU363032"/>
    </source>
</evidence>
<feature type="transmembrane region" description="Helical" evidence="7">
    <location>
        <begin position="183"/>
        <end position="205"/>
    </location>
</feature>
<feature type="transmembrane region" description="Helical" evidence="7">
    <location>
        <begin position="12"/>
        <end position="32"/>
    </location>
</feature>
<feature type="transmembrane region" description="Helical" evidence="7">
    <location>
        <begin position="75"/>
        <end position="98"/>
    </location>
</feature>
<evidence type="ECO:0000256" key="1">
    <source>
        <dbReference type="ARBA" id="ARBA00004651"/>
    </source>
</evidence>
<dbReference type="Proteomes" id="UP000260680">
    <property type="component" value="Unassembled WGS sequence"/>
</dbReference>